<dbReference type="EMBL" id="WNJL01000030">
    <property type="protein sequence ID" value="NDU42379.1"/>
    <property type="molecule type" value="Genomic_DNA"/>
</dbReference>
<proteinExistence type="predicted"/>
<feature type="transmembrane region" description="Helical" evidence="1">
    <location>
        <begin position="387"/>
        <end position="407"/>
    </location>
</feature>
<reference evidence="2" key="1">
    <citation type="submission" date="2019-11" db="EMBL/GenBank/DDBJ databases">
        <title>Acidithiobacillus ferrianus sp. nov.: a facultatively anaerobic and extremely acidophilic chemolithoautotroph.</title>
        <authorList>
            <person name="Norris P.R."/>
            <person name="Falagan C."/>
            <person name="Moya-Beltran A."/>
            <person name="Castro M."/>
            <person name="Quatrini R."/>
            <person name="Johnson D.B."/>
        </authorList>
    </citation>
    <scope>NUCLEOTIDE SEQUENCE [LARGE SCALE GENOMIC DNA]</scope>
    <source>
        <strain evidence="2">MG</strain>
    </source>
</reference>
<evidence type="ECO:0000256" key="1">
    <source>
        <dbReference type="SAM" id="Phobius"/>
    </source>
</evidence>
<feature type="transmembrane region" description="Helical" evidence="1">
    <location>
        <begin position="111"/>
        <end position="132"/>
    </location>
</feature>
<name>A0A845U886_9PROT</name>
<organism evidence="2">
    <name type="scientific">Acidithiobacillus ferrianus</name>
    <dbReference type="NCBI Taxonomy" id="2678518"/>
    <lineage>
        <taxon>Bacteria</taxon>
        <taxon>Pseudomonadati</taxon>
        <taxon>Pseudomonadota</taxon>
        <taxon>Acidithiobacillia</taxon>
        <taxon>Acidithiobacillales</taxon>
        <taxon>Acidithiobacillaceae</taxon>
        <taxon>Acidithiobacillus</taxon>
    </lineage>
</organism>
<evidence type="ECO:0000313" key="2">
    <source>
        <dbReference type="EMBL" id="NDU42379.1"/>
    </source>
</evidence>
<keyword evidence="1" id="KW-0812">Transmembrane</keyword>
<sequence>MYRHLTRWRLRWYASATGRVLMRHWQVFVLAGALVPGGMPVGKLLMGLSYPLLAALHGGHDVAWHWWRLVAIQGLALAWVMVQRRHIDGGAFMVYARSLPLSVNQRRRVDLSVLLPANSLLLVPVVALVVVAPTGLLGATSTPFLVATVCVMTGLVLLAELAALERQLAALFTFGLADALLSWSLSRPVDPASWLALGGAVLVGASFLVLRHPLQASLQTWIRRRVTQSPLGERRLFFFLSPAWRIQAQVLWVRHPGGTVLRTASVLALALVADWLMRKFAFDARALPTAILGMAAIALITSGLYRILQSAHRPVQPYLHALPLPKRFWALQDTAFVAAFGALPLAVLLAPMLIQLNASVDTTFALALAYFTLLALLRLPLVHGGRQAVLLGVILAGTWSGAAMAVVR</sequence>
<dbReference type="AlphaFoldDB" id="A0A845U886"/>
<keyword evidence="1" id="KW-0472">Membrane</keyword>
<feature type="transmembrane region" description="Helical" evidence="1">
    <location>
        <begin position="62"/>
        <end position="82"/>
    </location>
</feature>
<comment type="caution">
    <text evidence="2">The sequence shown here is derived from an EMBL/GenBank/DDBJ whole genome shotgun (WGS) entry which is preliminary data.</text>
</comment>
<feature type="transmembrane region" description="Helical" evidence="1">
    <location>
        <begin position="21"/>
        <end position="42"/>
    </location>
</feature>
<keyword evidence="1" id="KW-1133">Transmembrane helix</keyword>
<accession>A0A845U886</accession>
<protein>
    <submittedName>
        <fullName evidence="2">Uncharacterized protein</fullName>
    </submittedName>
</protein>
<feature type="transmembrane region" description="Helical" evidence="1">
    <location>
        <begin position="328"/>
        <end position="350"/>
    </location>
</feature>
<feature type="transmembrane region" description="Helical" evidence="1">
    <location>
        <begin position="168"/>
        <end position="186"/>
    </location>
</feature>
<feature type="transmembrane region" description="Helical" evidence="1">
    <location>
        <begin position="362"/>
        <end position="381"/>
    </location>
</feature>
<gene>
    <name evidence="2" type="ORF">GL267_06910</name>
</gene>
<feature type="transmembrane region" description="Helical" evidence="1">
    <location>
        <begin position="289"/>
        <end position="308"/>
    </location>
</feature>
<dbReference type="RefSeq" id="WP_163097624.1">
    <property type="nucleotide sequence ID" value="NZ_CP127523.1"/>
</dbReference>
<feature type="transmembrane region" description="Helical" evidence="1">
    <location>
        <begin position="192"/>
        <end position="214"/>
    </location>
</feature>
<feature type="transmembrane region" description="Helical" evidence="1">
    <location>
        <begin position="144"/>
        <end position="161"/>
    </location>
</feature>